<dbReference type="PANTHER" id="PTHR11955">
    <property type="entry name" value="FATTY ACID BINDING PROTEIN"/>
    <property type="match status" value="1"/>
</dbReference>
<sequence>MVFSGKYNLESLENFDPFMKALGIQDEVIKKNKELKTIVEIVQEGNTFKITHYIGCKTIQNNFTIGQETTFHGPTGHEFKAVVNLEGVNKLCINMKGLTAVIELNGDRLIETLTTGETTCTKISKRI</sequence>
<evidence type="ECO:0000259" key="2">
    <source>
        <dbReference type="PROSITE" id="PS00214"/>
    </source>
</evidence>
<dbReference type="AlphaFoldDB" id="A0A4W3K495"/>
<dbReference type="Proteomes" id="UP000314986">
    <property type="component" value="Unassembled WGS sequence"/>
</dbReference>
<dbReference type="PROSITE" id="PS00214">
    <property type="entry name" value="FABP"/>
    <property type="match status" value="1"/>
</dbReference>
<dbReference type="GO" id="GO:0008289">
    <property type="term" value="F:lipid binding"/>
    <property type="evidence" value="ECO:0007669"/>
    <property type="project" value="InterPro"/>
</dbReference>
<reference evidence="4" key="2">
    <citation type="journal article" date="2007" name="PLoS Biol.">
        <title>Survey sequencing and comparative analysis of the elephant shark (Callorhinchus milii) genome.</title>
        <authorList>
            <person name="Venkatesh B."/>
            <person name="Kirkness E.F."/>
            <person name="Loh Y.H."/>
            <person name="Halpern A.L."/>
            <person name="Lee A.P."/>
            <person name="Johnson J."/>
            <person name="Dandona N."/>
            <person name="Viswanathan L.D."/>
            <person name="Tay A."/>
            <person name="Venter J.C."/>
            <person name="Strausberg R.L."/>
            <person name="Brenner S."/>
        </authorList>
    </citation>
    <scope>NUCLEOTIDE SEQUENCE [LARGE SCALE GENOMIC DNA]</scope>
</reference>
<dbReference type="Ensembl" id="ENSCMIT00000047208.1">
    <property type="protein sequence ID" value="ENSCMIP00000046546.1"/>
    <property type="gene ID" value="ENSCMIG00000019141.1"/>
</dbReference>
<reference evidence="3" key="4">
    <citation type="submission" date="2025-08" db="UniProtKB">
        <authorList>
            <consortium name="Ensembl"/>
        </authorList>
    </citation>
    <scope>IDENTIFICATION</scope>
</reference>
<proteinExistence type="inferred from homology"/>
<evidence type="ECO:0000313" key="3">
    <source>
        <dbReference type="Ensembl" id="ENSCMIP00000046546.1"/>
    </source>
</evidence>
<evidence type="ECO:0000256" key="1">
    <source>
        <dbReference type="ARBA" id="ARBA00008390"/>
    </source>
</evidence>
<name>A0A4W3K495_CALMI</name>
<dbReference type="InterPro" id="IPR000463">
    <property type="entry name" value="Fatty_acid-bd"/>
</dbReference>
<dbReference type="SUPFAM" id="SSF50814">
    <property type="entry name" value="Lipocalins"/>
    <property type="match status" value="1"/>
</dbReference>
<protein>
    <recommendedName>
        <fullName evidence="2">Cytosolic fatty-acid binding proteins domain-containing protein</fullName>
    </recommendedName>
</protein>
<organism evidence="3 4">
    <name type="scientific">Callorhinchus milii</name>
    <name type="common">Ghost shark</name>
    <dbReference type="NCBI Taxonomy" id="7868"/>
    <lineage>
        <taxon>Eukaryota</taxon>
        <taxon>Metazoa</taxon>
        <taxon>Chordata</taxon>
        <taxon>Craniata</taxon>
        <taxon>Vertebrata</taxon>
        <taxon>Chondrichthyes</taxon>
        <taxon>Holocephali</taxon>
        <taxon>Chimaeriformes</taxon>
        <taxon>Callorhinchidae</taxon>
        <taxon>Callorhinchus</taxon>
    </lineage>
</organism>
<reference evidence="4" key="3">
    <citation type="journal article" date="2014" name="Nature">
        <title>Elephant shark genome provides unique insights into gnathostome evolution.</title>
        <authorList>
            <consortium name="International Elephant Shark Genome Sequencing Consortium"/>
            <person name="Venkatesh B."/>
            <person name="Lee A.P."/>
            <person name="Ravi V."/>
            <person name="Maurya A.K."/>
            <person name="Lian M.M."/>
            <person name="Swann J.B."/>
            <person name="Ohta Y."/>
            <person name="Flajnik M.F."/>
            <person name="Sutoh Y."/>
            <person name="Kasahara M."/>
            <person name="Hoon S."/>
            <person name="Gangu V."/>
            <person name="Roy S.W."/>
            <person name="Irimia M."/>
            <person name="Korzh V."/>
            <person name="Kondrychyn I."/>
            <person name="Lim Z.W."/>
            <person name="Tay B.H."/>
            <person name="Tohari S."/>
            <person name="Kong K.W."/>
            <person name="Ho S."/>
            <person name="Lorente-Galdos B."/>
            <person name="Quilez J."/>
            <person name="Marques-Bonet T."/>
            <person name="Raney B.J."/>
            <person name="Ingham P.W."/>
            <person name="Tay A."/>
            <person name="Hillier L.W."/>
            <person name="Minx P."/>
            <person name="Boehm T."/>
            <person name="Wilson R.K."/>
            <person name="Brenner S."/>
            <person name="Warren W.C."/>
        </authorList>
    </citation>
    <scope>NUCLEOTIDE SEQUENCE [LARGE SCALE GENOMIC DNA]</scope>
</reference>
<dbReference type="Gene3D" id="2.40.128.20">
    <property type="match status" value="1"/>
</dbReference>
<dbReference type="OMA" id="ESHDNFE"/>
<dbReference type="GeneTree" id="ENSGT00940000155135"/>
<dbReference type="InterPro" id="IPR012674">
    <property type="entry name" value="Calycin"/>
</dbReference>
<dbReference type="Pfam" id="PF14651">
    <property type="entry name" value="Lipocalin_7"/>
    <property type="match status" value="1"/>
</dbReference>
<keyword evidence="4" id="KW-1185">Reference proteome</keyword>
<evidence type="ECO:0000313" key="4">
    <source>
        <dbReference type="Proteomes" id="UP000314986"/>
    </source>
</evidence>
<reference evidence="4" key="1">
    <citation type="journal article" date="2006" name="Science">
        <title>Ancient noncoding elements conserved in the human genome.</title>
        <authorList>
            <person name="Venkatesh B."/>
            <person name="Kirkness E.F."/>
            <person name="Loh Y.H."/>
            <person name="Halpern A.L."/>
            <person name="Lee A.P."/>
            <person name="Johnson J."/>
            <person name="Dandona N."/>
            <person name="Viswanathan L.D."/>
            <person name="Tay A."/>
            <person name="Venter J.C."/>
            <person name="Strausberg R.L."/>
            <person name="Brenner S."/>
        </authorList>
    </citation>
    <scope>NUCLEOTIDE SEQUENCE [LARGE SCALE GENOMIC DNA]</scope>
</reference>
<dbReference type="InterPro" id="IPR031259">
    <property type="entry name" value="ILBP"/>
</dbReference>
<dbReference type="PRINTS" id="PR00178">
    <property type="entry name" value="FATTYACIDBP"/>
</dbReference>
<reference evidence="3" key="5">
    <citation type="submission" date="2025-09" db="UniProtKB">
        <authorList>
            <consortium name="Ensembl"/>
        </authorList>
    </citation>
    <scope>IDENTIFICATION</scope>
</reference>
<accession>A0A4W3K495</accession>
<dbReference type="InParanoid" id="A0A4W3K495"/>
<feature type="domain" description="Cytosolic fatty-acid binding proteins" evidence="2">
    <location>
        <begin position="5"/>
        <end position="22"/>
    </location>
</feature>
<comment type="similarity">
    <text evidence="1">Belongs to the calycin superfamily. Fatty-acid binding protein (FABP) family.</text>
</comment>